<proteinExistence type="predicted"/>
<dbReference type="Proteomes" id="UP001162156">
    <property type="component" value="Unassembled WGS sequence"/>
</dbReference>
<accession>A0AAV8Z002</accession>
<organism evidence="1 2">
    <name type="scientific">Rhamnusium bicolor</name>
    <dbReference type="NCBI Taxonomy" id="1586634"/>
    <lineage>
        <taxon>Eukaryota</taxon>
        <taxon>Metazoa</taxon>
        <taxon>Ecdysozoa</taxon>
        <taxon>Arthropoda</taxon>
        <taxon>Hexapoda</taxon>
        <taxon>Insecta</taxon>
        <taxon>Pterygota</taxon>
        <taxon>Neoptera</taxon>
        <taxon>Endopterygota</taxon>
        <taxon>Coleoptera</taxon>
        <taxon>Polyphaga</taxon>
        <taxon>Cucujiformia</taxon>
        <taxon>Chrysomeloidea</taxon>
        <taxon>Cerambycidae</taxon>
        <taxon>Lepturinae</taxon>
        <taxon>Rhagiini</taxon>
        <taxon>Rhamnusium</taxon>
    </lineage>
</organism>
<reference evidence="1" key="1">
    <citation type="journal article" date="2023" name="Insect Mol. Biol.">
        <title>Genome sequencing provides insights into the evolution of gene families encoding plant cell wall-degrading enzymes in longhorned beetles.</title>
        <authorList>
            <person name="Shin N.R."/>
            <person name="Okamura Y."/>
            <person name="Kirsch R."/>
            <person name="Pauchet Y."/>
        </authorList>
    </citation>
    <scope>NUCLEOTIDE SEQUENCE</scope>
    <source>
        <strain evidence="1">RBIC_L_NR</strain>
    </source>
</reference>
<name>A0AAV8Z002_9CUCU</name>
<keyword evidence="2" id="KW-1185">Reference proteome</keyword>
<evidence type="ECO:0008006" key="3">
    <source>
        <dbReference type="Google" id="ProtNLM"/>
    </source>
</evidence>
<gene>
    <name evidence="1" type="ORF">NQ314_006592</name>
</gene>
<protein>
    <recommendedName>
        <fullName evidence="3">PH domain-containing protein</fullName>
    </recommendedName>
</protein>
<dbReference type="PANTHER" id="PTHR35385:SF2">
    <property type="entry name" value="PROTEIN B, PUTATIVE-RELATED"/>
    <property type="match status" value="1"/>
</dbReference>
<dbReference type="EMBL" id="JANEYF010001787">
    <property type="protein sequence ID" value="KAJ8957152.1"/>
    <property type="molecule type" value="Genomic_DNA"/>
</dbReference>
<evidence type="ECO:0000313" key="2">
    <source>
        <dbReference type="Proteomes" id="UP001162156"/>
    </source>
</evidence>
<sequence length="111" mass="13114">MLNMLPKDWKYIIINKTSYGKNVERLEITLKVALFSPEEIKLWVRALEERTSCTYSINRTGNCTGERILFKQFLNCQHNTRCKKTYNSVLKNRTKNTNCPVSFKYNIKSNK</sequence>
<comment type="caution">
    <text evidence="1">The sequence shown here is derived from an EMBL/GenBank/DDBJ whole genome shotgun (WGS) entry which is preliminary data.</text>
</comment>
<dbReference type="AlphaFoldDB" id="A0AAV8Z002"/>
<evidence type="ECO:0000313" key="1">
    <source>
        <dbReference type="EMBL" id="KAJ8957152.1"/>
    </source>
</evidence>
<dbReference type="PANTHER" id="PTHR35385">
    <property type="entry name" value="PROTEIN B, PUTATIVE-RELATED-RELATED"/>
    <property type="match status" value="1"/>
</dbReference>